<dbReference type="PROSITE" id="PS00379">
    <property type="entry name" value="CDP_ALCOHOL_P_TRANSF"/>
    <property type="match status" value="1"/>
</dbReference>
<evidence type="ECO:0000256" key="21">
    <source>
        <dbReference type="ARBA" id="ARBA00023274"/>
    </source>
</evidence>
<dbReference type="AlphaFoldDB" id="A0A317WTI2"/>
<keyword evidence="18" id="KW-0594">Phospholipid biosynthesis</keyword>
<accession>A0A317WTI2</accession>
<dbReference type="STRING" id="1448321.A0A317WTI2"/>
<evidence type="ECO:0000256" key="17">
    <source>
        <dbReference type="ARBA" id="ARBA00023136"/>
    </source>
</evidence>
<gene>
    <name evidence="33" type="ORF">BO70DRAFT_369357</name>
</gene>
<dbReference type="Pfam" id="PF04410">
    <property type="entry name" value="Gar1"/>
    <property type="match status" value="1"/>
</dbReference>
<evidence type="ECO:0000256" key="8">
    <source>
        <dbReference type="ARBA" id="ARBA00022516"/>
    </source>
</evidence>
<evidence type="ECO:0000313" key="34">
    <source>
        <dbReference type="Proteomes" id="UP000247233"/>
    </source>
</evidence>
<dbReference type="InterPro" id="IPR007504">
    <property type="entry name" value="H/ACA_rnp_Gar1/Naf1"/>
</dbReference>
<dbReference type="OrthoDB" id="448573at2759"/>
<evidence type="ECO:0000256" key="25">
    <source>
        <dbReference type="ARBA" id="ARBA00042224"/>
    </source>
</evidence>
<keyword evidence="13" id="KW-0256">Endoplasmic reticulum</keyword>
<evidence type="ECO:0000256" key="5">
    <source>
        <dbReference type="ARBA" id="ARBA00010441"/>
    </source>
</evidence>
<keyword evidence="21" id="KW-0687">Ribonucleoprotein</keyword>
<evidence type="ECO:0000256" key="26">
    <source>
        <dbReference type="ARBA" id="ARBA00053712"/>
    </source>
</evidence>
<evidence type="ECO:0000256" key="20">
    <source>
        <dbReference type="ARBA" id="ARBA00023264"/>
    </source>
</evidence>
<dbReference type="InterPro" id="IPR038664">
    <property type="entry name" value="Gar1/Naf1_Cbf5-bd_sf"/>
</dbReference>
<dbReference type="PANTHER" id="PTHR23237:SF6">
    <property type="entry name" value="H_ACA RIBONUCLEOPROTEIN COMPLEX SUBUNIT 1"/>
    <property type="match status" value="1"/>
</dbReference>
<comment type="similarity">
    <text evidence="5 30">Belongs to the CDP-alcohol phosphatidyltransferase class-I family.</text>
</comment>
<dbReference type="Gene3D" id="2.40.10.230">
    <property type="entry name" value="Probable tRNA pseudouridine synthase domain"/>
    <property type="match status" value="1"/>
</dbReference>
<dbReference type="InterPro" id="IPR009000">
    <property type="entry name" value="Transl_B-barrel_sf"/>
</dbReference>
<dbReference type="FunFam" id="1.20.120.1760:FF:000022">
    <property type="entry name" value="CDP-diacylglycerol--serine O-phosphatidyltransferase"/>
    <property type="match status" value="1"/>
</dbReference>
<keyword evidence="12 32" id="KW-0812">Transmembrane</keyword>
<dbReference type="GO" id="GO:0005789">
    <property type="term" value="C:endoplasmic reticulum membrane"/>
    <property type="evidence" value="ECO:0007669"/>
    <property type="project" value="UniProtKB-SubCell"/>
</dbReference>
<proteinExistence type="inferred from homology"/>
<sequence length="382" mass="40668">MGTVMHACEGEMVCESINPKIPYFNAPIYLENKTPIGKVDEVLGPINQVYFTIKPQEGIVATSFKAGDKVYIGGDKLLPLEKYVVADSCGAKPKRAGGASRGGPMRGGGGFRGGASRGRGGPRGGGGFGGGRGGGFSRGARLSMSRRISTMPSNTSTNSGGPPAGDGGQEKQKMLLSSETGHFSMIRAMHLADLVTELNVMSVFSSLRYCLGDPHEFGAIWAALAFMPFGLFFDFMDGKIARWRKKSSLMGQELDSLADLISFGMAPAAAAFALGMRTGLDHLLLSFFVLCGLTRLARFNVTVAVLPKDKSGKSKYFEGTPIPTTLSIASYMAYCVSQGWVLDDLPLGVAAEGTMFEFHPLVLLFVLHGCLMVSKTLHIPKP</sequence>
<dbReference type="GO" id="GO:0000454">
    <property type="term" value="P:snoRNA guided rRNA pseudouridine synthesis"/>
    <property type="evidence" value="ECO:0007669"/>
    <property type="project" value="TreeGrafter"/>
</dbReference>
<dbReference type="Proteomes" id="UP000247233">
    <property type="component" value="Unassembled WGS sequence"/>
</dbReference>
<comment type="function">
    <text evidence="26">Non-catalytic component of the H/ACA small nucleolar ribonucleoprotein (H/ACA snoRNP), which catalyzes pseudouridylation of rRNA and is required for ribosome biogenesis. This involves the isomerization of uridine such that the ribose is subsequently attached to C5, instead of the normal N1. Pseudouridine ('psi') residues may serve to stabilize the conformation of rRNAs. The H/ACA snoRNP complex also mediates pseudouridylation of other types of RNAs. The H/ACA snoRNP complex mediates pseudouridylation at position 93 in U2 snRNA.</text>
</comment>
<dbReference type="Pfam" id="PF01066">
    <property type="entry name" value="CDP-OH_P_transf"/>
    <property type="match status" value="1"/>
</dbReference>
<comment type="similarity">
    <text evidence="23">Belongs to the GAR1 family.</text>
</comment>
<feature type="compositionally biased region" description="Polar residues" evidence="31">
    <location>
        <begin position="150"/>
        <end position="160"/>
    </location>
</feature>
<evidence type="ECO:0000256" key="31">
    <source>
        <dbReference type="SAM" id="MobiDB-lite"/>
    </source>
</evidence>
<dbReference type="InterPro" id="IPR043130">
    <property type="entry name" value="CDP-OH_PTrfase_TM_dom"/>
</dbReference>
<name>A0A317WTI2_9EURO</name>
<keyword evidence="20" id="KW-1208">Phospholipid metabolism</keyword>
<comment type="subunit">
    <text evidence="28">Component of the small nucleolar ribonucleoprotein particles containing H/ACA-type snoRNAs (H/ACA snoRNPs).</text>
</comment>
<comment type="subcellular location">
    <subcellularLocation>
        <location evidence="2">Endoplasmic reticulum membrane</location>
        <topology evidence="2">Multi-pass membrane protein</topology>
    </subcellularLocation>
    <subcellularLocation>
        <location evidence="3">Nucleus</location>
        <location evidence="3">Nucleolus</location>
    </subcellularLocation>
</comment>
<dbReference type="GeneID" id="37066916"/>
<evidence type="ECO:0000256" key="3">
    <source>
        <dbReference type="ARBA" id="ARBA00004604"/>
    </source>
</evidence>
<comment type="catalytic activity">
    <reaction evidence="1">
        <text>a CDP-1,2-diacyl-sn-glycerol + L-serine = a 1,2-diacyl-sn-glycero-3-phospho-L-serine + CMP + H(+)</text>
        <dbReference type="Rhea" id="RHEA:16913"/>
        <dbReference type="ChEBI" id="CHEBI:15378"/>
        <dbReference type="ChEBI" id="CHEBI:33384"/>
        <dbReference type="ChEBI" id="CHEBI:57262"/>
        <dbReference type="ChEBI" id="CHEBI:58332"/>
        <dbReference type="ChEBI" id="CHEBI:60377"/>
        <dbReference type="EC" id="2.7.8.8"/>
    </reaction>
</comment>
<protein>
    <recommendedName>
        <fullName evidence="7">CDP-diacylglycerol--serine O-phosphatidyltransferase</fullName>
        <ecNumber evidence="6">2.7.8.8</ecNumber>
    </recommendedName>
    <alternativeName>
        <fullName evidence="24 29">H/ACA ribonucleoprotein complex subunit GAR1</fullName>
    </alternativeName>
    <alternativeName>
        <fullName evidence="22">Phosphatidylserine synthase</fullName>
    </alternativeName>
    <alternativeName>
        <fullName evidence="25">snoRNP protein GAR1</fullName>
    </alternativeName>
</protein>
<evidence type="ECO:0000256" key="14">
    <source>
        <dbReference type="ARBA" id="ARBA00022884"/>
    </source>
</evidence>
<dbReference type="InterPro" id="IPR048254">
    <property type="entry name" value="CDP_ALCOHOL_P_TRANSF_CS"/>
</dbReference>
<evidence type="ECO:0000256" key="9">
    <source>
        <dbReference type="ARBA" id="ARBA00022517"/>
    </source>
</evidence>
<evidence type="ECO:0000256" key="28">
    <source>
        <dbReference type="ARBA" id="ARBA00062786"/>
    </source>
</evidence>
<keyword evidence="8" id="KW-0444">Lipid biosynthesis</keyword>
<evidence type="ECO:0000256" key="18">
    <source>
        <dbReference type="ARBA" id="ARBA00023209"/>
    </source>
</evidence>
<keyword evidence="11 30" id="KW-0808">Transferase</keyword>
<dbReference type="VEuPathDB" id="FungiDB:BO70DRAFT_369357"/>
<evidence type="ECO:0000256" key="30">
    <source>
        <dbReference type="RuleBase" id="RU003750"/>
    </source>
</evidence>
<dbReference type="InterPro" id="IPR000462">
    <property type="entry name" value="CDP-OH_P_trans"/>
</dbReference>
<evidence type="ECO:0000256" key="32">
    <source>
        <dbReference type="SAM" id="Phobius"/>
    </source>
</evidence>
<evidence type="ECO:0000256" key="29">
    <source>
        <dbReference type="ARBA" id="ARBA00067245"/>
    </source>
</evidence>
<evidence type="ECO:0000256" key="16">
    <source>
        <dbReference type="ARBA" id="ARBA00023098"/>
    </source>
</evidence>
<dbReference type="EC" id="2.7.8.8" evidence="6"/>
<comment type="caution">
    <text evidence="33">The sequence shown here is derived from an EMBL/GenBank/DDBJ whole genome shotgun (WGS) entry which is preliminary data.</text>
</comment>
<keyword evidence="15 32" id="KW-1133">Transmembrane helix</keyword>
<comment type="pathway">
    <text evidence="27">Phospholipid metabolism; phosphatidylethanolamine biosynthesis; phosphatidylethanolamine from CDP-diacylglycerol: step 1/2.</text>
</comment>
<dbReference type="PANTHER" id="PTHR23237">
    <property type="entry name" value="NUCLEOLAR PROTEIN FAMILY A MEMBER 1 SNORNP PROTEIN GAR1"/>
    <property type="match status" value="1"/>
</dbReference>
<evidence type="ECO:0000256" key="13">
    <source>
        <dbReference type="ARBA" id="ARBA00022824"/>
    </source>
</evidence>
<evidence type="ECO:0000256" key="12">
    <source>
        <dbReference type="ARBA" id="ARBA00022692"/>
    </source>
</evidence>
<keyword evidence="10" id="KW-0698">rRNA processing</keyword>
<dbReference type="FunFam" id="2.40.10.230:FF:000001">
    <property type="entry name" value="H/ACA ribonucleoprotein complex subunit"/>
    <property type="match status" value="1"/>
</dbReference>
<dbReference type="EMBL" id="MSFL01000005">
    <property type="protein sequence ID" value="PWY88497.1"/>
    <property type="molecule type" value="Genomic_DNA"/>
</dbReference>
<dbReference type="GO" id="GO:0031429">
    <property type="term" value="C:box H/ACA snoRNP complex"/>
    <property type="evidence" value="ECO:0007669"/>
    <property type="project" value="TreeGrafter"/>
</dbReference>
<reference evidence="33 34" key="1">
    <citation type="submission" date="2016-12" db="EMBL/GenBank/DDBJ databases">
        <title>The genomes of Aspergillus section Nigri reveals drivers in fungal speciation.</title>
        <authorList>
            <consortium name="DOE Joint Genome Institute"/>
            <person name="Vesth T.C."/>
            <person name="Nybo J."/>
            <person name="Theobald S."/>
            <person name="Brandl J."/>
            <person name="Frisvad J.C."/>
            <person name="Nielsen K.F."/>
            <person name="Lyhne E.K."/>
            <person name="Kogle M.E."/>
            <person name="Kuo A."/>
            <person name="Riley R."/>
            <person name="Clum A."/>
            <person name="Nolan M."/>
            <person name="Lipzen A."/>
            <person name="Salamov A."/>
            <person name="Henrissat B."/>
            <person name="Wiebenga A."/>
            <person name="De Vries R.P."/>
            <person name="Grigoriev I.V."/>
            <person name="Mortensen U.H."/>
            <person name="Andersen M.R."/>
            <person name="Baker S.E."/>
        </authorList>
    </citation>
    <scope>NUCLEOTIDE SEQUENCE [LARGE SCALE GENOMIC DNA]</scope>
    <source>
        <strain evidence="33 34">CBS 117.55</strain>
    </source>
</reference>
<dbReference type="SUPFAM" id="SSF50447">
    <property type="entry name" value="Translation proteins"/>
    <property type="match status" value="1"/>
</dbReference>
<keyword evidence="14" id="KW-0694">RNA-binding</keyword>
<feature type="transmembrane region" description="Helical" evidence="32">
    <location>
        <begin position="217"/>
        <end position="236"/>
    </location>
</feature>
<dbReference type="Gene3D" id="1.20.120.1760">
    <property type="match status" value="1"/>
</dbReference>
<keyword evidence="17 32" id="KW-0472">Membrane</keyword>
<evidence type="ECO:0000256" key="23">
    <source>
        <dbReference type="ARBA" id="ARBA00038293"/>
    </source>
</evidence>
<evidence type="ECO:0000256" key="2">
    <source>
        <dbReference type="ARBA" id="ARBA00004477"/>
    </source>
</evidence>
<keyword evidence="19" id="KW-0539">Nucleus</keyword>
<comment type="pathway">
    <text evidence="4">Lipid metabolism.</text>
</comment>
<feature type="region of interest" description="Disordered" evidence="31">
    <location>
        <begin position="92"/>
        <end position="135"/>
    </location>
</feature>
<dbReference type="RefSeq" id="XP_025402033.1">
    <property type="nucleotide sequence ID" value="XM_025544679.1"/>
</dbReference>
<evidence type="ECO:0000313" key="33">
    <source>
        <dbReference type="EMBL" id="PWY88497.1"/>
    </source>
</evidence>
<evidence type="ECO:0000256" key="4">
    <source>
        <dbReference type="ARBA" id="ARBA00005189"/>
    </source>
</evidence>
<evidence type="ECO:0000256" key="22">
    <source>
        <dbReference type="ARBA" id="ARBA00032361"/>
    </source>
</evidence>
<evidence type="ECO:0000256" key="11">
    <source>
        <dbReference type="ARBA" id="ARBA00022679"/>
    </source>
</evidence>
<evidence type="ECO:0000256" key="27">
    <source>
        <dbReference type="ARBA" id="ARBA00060701"/>
    </source>
</evidence>
<feature type="compositionally biased region" description="Gly residues" evidence="31">
    <location>
        <begin position="99"/>
        <end position="135"/>
    </location>
</feature>
<dbReference type="GO" id="GO:0034513">
    <property type="term" value="F:box H/ACA snoRNA binding"/>
    <property type="evidence" value="ECO:0007669"/>
    <property type="project" value="TreeGrafter"/>
</dbReference>
<evidence type="ECO:0000256" key="6">
    <source>
        <dbReference type="ARBA" id="ARBA00013174"/>
    </source>
</evidence>
<evidence type="ECO:0000256" key="1">
    <source>
        <dbReference type="ARBA" id="ARBA00000287"/>
    </source>
</evidence>
<dbReference type="GO" id="GO:0003882">
    <property type="term" value="F:CDP-diacylglycerol-serine O-phosphatidyltransferase activity"/>
    <property type="evidence" value="ECO:0007669"/>
    <property type="project" value="UniProtKB-EC"/>
</dbReference>
<evidence type="ECO:0000256" key="24">
    <source>
        <dbReference type="ARBA" id="ARBA00040068"/>
    </source>
</evidence>
<evidence type="ECO:0000256" key="7">
    <source>
        <dbReference type="ARBA" id="ARBA00017171"/>
    </source>
</evidence>
<dbReference type="NCBIfam" id="TIGR00473">
    <property type="entry name" value="pssA"/>
    <property type="match status" value="1"/>
</dbReference>
<evidence type="ECO:0000256" key="15">
    <source>
        <dbReference type="ARBA" id="ARBA00022989"/>
    </source>
</evidence>
<dbReference type="GO" id="GO:0006659">
    <property type="term" value="P:phosphatidylserine biosynthetic process"/>
    <property type="evidence" value="ECO:0007669"/>
    <property type="project" value="UniProtKB-ARBA"/>
</dbReference>
<feature type="region of interest" description="Disordered" evidence="31">
    <location>
        <begin position="150"/>
        <end position="171"/>
    </location>
</feature>
<keyword evidence="34" id="KW-1185">Reference proteome</keyword>
<dbReference type="InterPro" id="IPR004533">
    <property type="entry name" value="CDP-diaglyc--ser_O-PTrfase"/>
</dbReference>
<evidence type="ECO:0000256" key="10">
    <source>
        <dbReference type="ARBA" id="ARBA00022552"/>
    </source>
</evidence>
<organism evidence="33 34">
    <name type="scientific">Aspergillus heteromorphus CBS 117.55</name>
    <dbReference type="NCBI Taxonomy" id="1448321"/>
    <lineage>
        <taxon>Eukaryota</taxon>
        <taxon>Fungi</taxon>
        <taxon>Dikarya</taxon>
        <taxon>Ascomycota</taxon>
        <taxon>Pezizomycotina</taxon>
        <taxon>Eurotiomycetes</taxon>
        <taxon>Eurotiomycetidae</taxon>
        <taxon>Eurotiales</taxon>
        <taxon>Aspergillaceae</taxon>
        <taxon>Aspergillus</taxon>
        <taxon>Aspergillus subgen. Circumdati</taxon>
    </lineage>
</organism>
<evidence type="ECO:0000256" key="19">
    <source>
        <dbReference type="ARBA" id="ARBA00023242"/>
    </source>
</evidence>
<keyword evidence="9" id="KW-0690">Ribosome biogenesis</keyword>
<keyword evidence="16" id="KW-0443">Lipid metabolism</keyword>